<comment type="caution">
    <text evidence="1">The sequence shown here is derived from an EMBL/GenBank/DDBJ whole genome shotgun (WGS) entry which is preliminary data.</text>
</comment>
<proteinExistence type="predicted"/>
<dbReference type="GO" id="GO:0030148">
    <property type="term" value="P:sphingolipid biosynthetic process"/>
    <property type="evidence" value="ECO:0007669"/>
    <property type="project" value="TreeGrafter"/>
</dbReference>
<dbReference type="EMBL" id="MU251437">
    <property type="protein sequence ID" value="KAG9235261.1"/>
    <property type="molecule type" value="Genomic_DNA"/>
</dbReference>
<evidence type="ECO:0000313" key="2">
    <source>
        <dbReference type="Proteomes" id="UP000824998"/>
    </source>
</evidence>
<keyword evidence="2" id="KW-1185">Reference proteome</keyword>
<gene>
    <name evidence="1" type="ORF">BJ875DRAFT_440518</name>
</gene>
<dbReference type="InterPro" id="IPR036291">
    <property type="entry name" value="NAD(P)-bd_dom_sf"/>
</dbReference>
<name>A0A9P8C7P3_9HELO</name>
<dbReference type="Proteomes" id="UP000824998">
    <property type="component" value="Unassembled WGS sequence"/>
</dbReference>
<dbReference type="PANTHER" id="PTHR43550">
    <property type="entry name" value="3-KETODIHYDROSPHINGOSINE REDUCTASE"/>
    <property type="match status" value="1"/>
</dbReference>
<evidence type="ECO:0000313" key="1">
    <source>
        <dbReference type="EMBL" id="KAG9235261.1"/>
    </source>
</evidence>
<dbReference type="SUPFAM" id="SSF51735">
    <property type="entry name" value="NAD(P)-binding Rossmann-fold domains"/>
    <property type="match status" value="1"/>
</dbReference>
<protein>
    <submittedName>
        <fullName evidence="1">Short chain dehydrogenase/ reductase</fullName>
    </submittedName>
</protein>
<dbReference type="Gene3D" id="3.40.50.720">
    <property type="entry name" value="NAD(P)-binding Rossmann-like Domain"/>
    <property type="match status" value="1"/>
</dbReference>
<reference evidence="1" key="1">
    <citation type="journal article" date="2021" name="IMA Fungus">
        <title>Genomic characterization of three marine fungi, including Emericellopsis atlantica sp. nov. with signatures of a generalist lifestyle and marine biomass degradation.</title>
        <authorList>
            <person name="Hagestad O.C."/>
            <person name="Hou L."/>
            <person name="Andersen J.H."/>
            <person name="Hansen E.H."/>
            <person name="Altermark B."/>
            <person name="Li C."/>
            <person name="Kuhnert E."/>
            <person name="Cox R.J."/>
            <person name="Crous P.W."/>
            <person name="Spatafora J.W."/>
            <person name="Lail K."/>
            <person name="Amirebrahimi M."/>
            <person name="Lipzen A."/>
            <person name="Pangilinan J."/>
            <person name="Andreopoulos W."/>
            <person name="Hayes R.D."/>
            <person name="Ng V."/>
            <person name="Grigoriev I.V."/>
            <person name="Jackson S.A."/>
            <person name="Sutton T.D.S."/>
            <person name="Dobson A.D.W."/>
            <person name="Rama T."/>
        </authorList>
    </citation>
    <scope>NUCLEOTIDE SEQUENCE</scope>
    <source>
        <strain evidence="1">TRa018bII</strain>
    </source>
</reference>
<sequence>MTSMMPGAVALRTSILADNPRCWELRGPRNRDIQDSIAQAANITIFARRQGALDDAKKVVVASRLKDTQEVNVILLDLSDTPQVDTVFRSQPRPADILYCVAGGTQNECGFLNGTQPSDLESCVKKNYFTCLSSTGYVENLDRRRQLRQIVFVNSAAAFFAIPGYTAYTPSKTAVRALADVLRMECLRYSGLSSTYTIHIAFPSNFLTFAFFQEQEKKPQLTKQIEGTEGSISDHKKKYPTAEKVATQIVAGVKKGDFAICENSLEAALLWGRTWLGHRRREGGGLLIRCMR</sequence>
<dbReference type="PANTHER" id="PTHR43550:SF3">
    <property type="entry name" value="3-KETODIHYDROSPHINGOSINE REDUCTASE"/>
    <property type="match status" value="1"/>
</dbReference>
<dbReference type="AlphaFoldDB" id="A0A9P8C7P3"/>
<organism evidence="1 2">
    <name type="scientific">Amylocarpus encephaloides</name>
    <dbReference type="NCBI Taxonomy" id="45428"/>
    <lineage>
        <taxon>Eukaryota</taxon>
        <taxon>Fungi</taxon>
        <taxon>Dikarya</taxon>
        <taxon>Ascomycota</taxon>
        <taxon>Pezizomycotina</taxon>
        <taxon>Leotiomycetes</taxon>
        <taxon>Helotiales</taxon>
        <taxon>Helotiales incertae sedis</taxon>
        <taxon>Amylocarpus</taxon>
    </lineage>
</organism>
<accession>A0A9P8C7P3</accession>
<dbReference type="InterPro" id="IPR002347">
    <property type="entry name" value="SDR_fam"/>
</dbReference>
<dbReference type="GO" id="GO:0006666">
    <property type="term" value="P:3-keto-sphinganine metabolic process"/>
    <property type="evidence" value="ECO:0007669"/>
    <property type="project" value="TreeGrafter"/>
</dbReference>
<dbReference type="GO" id="GO:0047560">
    <property type="term" value="F:3-dehydrosphinganine reductase activity"/>
    <property type="evidence" value="ECO:0007669"/>
    <property type="project" value="TreeGrafter"/>
</dbReference>
<dbReference type="Pfam" id="PF00106">
    <property type="entry name" value="adh_short"/>
    <property type="match status" value="1"/>
</dbReference>
<dbReference type="OrthoDB" id="10267115at2759"/>
<dbReference type="GO" id="GO:0005789">
    <property type="term" value="C:endoplasmic reticulum membrane"/>
    <property type="evidence" value="ECO:0007669"/>
    <property type="project" value="TreeGrafter"/>
</dbReference>